<dbReference type="SUPFAM" id="SSF51735">
    <property type="entry name" value="NAD(P)-binding Rossmann-fold domains"/>
    <property type="match status" value="1"/>
</dbReference>
<dbReference type="InterPro" id="IPR036291">
    <property type="entry name" value="NAD(P)-bd_dom_sf"/>
</dbReference>
<dbReference type="InterPro" id="IPR006311">
    <property type="entry name" value="TAT_signal"/>
</dbReference>
<dbReference type="GO" id="GO:0016614">
    <property type="term" value="F:oxidoreductase activity, acting on CH-OH group of donors"/>
    <property type="evidence" value="ECO:0007669"/>
    <property type="project" value="UniProtKB-ARBA"/>
</dbReference>
<reference evidence="6 7" key="1">
    <citation type="submission" date="2017-02" db="EMBL/GenBank/DDBJ databases">
        <title>Complete genome sequence of the drought resistance-promoting endophyte Pantoea alhagi LTYR-11Z.</title>
        <authorList>
            <person name="Zhang L."/>
        </authorList>
    </citation>
    <scope>NUCLEOTIDE SEQUENCE [LARGE SCALE GENOMIC DNA]</scope>
    <source>
        <strain evidence="6 7">LTYR-11Z</strain>
    </source>
</reference>
<feature type="chain" id="PRO_5011964043" description="Uncharacterized oxidoreductase YghA" evidence="5">
    <location>
        <begin position="36"/>
        <end position="343"/>
    </location>
</feature>
<dbReference type="STRING" id="1891675.B1H58_18390"/>
<dbReference type="PRINTS" id="PR00080">
    <property type="entry name" value="SDRFAMILY"/>
</dbReference>
<dbReference type="AlphaFoldDB" id="A0A1W6B9Q4"/>
<dbReference type="PANTHER" id="PTHR48107">
    <property type="entry name" value="NADPH-DEPENDENT ALDEHYDE REDUCTASE-LIKE PROTEIN, CHLOROPLASTIC-RELATED"/>
    <property type="match status" value="1"/>
</dbReference>
<keyword evidence="7" id="KW-1185">Reference proteome</keyword>
<protein>
    <recommendedName>
        <fullName evidence="3">Uncharacterized oxidoreductase YghA</fullName>
    </recommendedName>
</protein>
<dbReference type="Proteomes" id="UP000192900">
    <property type="component" value="Chromosome"/>
</dbReference>
<dbReference type="PROSITE" id="PS51318">
    <property type="entry name" value="TAT"/>
    <property type="match status" value="1"/>
</dbReference>
<evidence type="ECO:0000256" key="3">
    <source>
        <dbReference type="ARBA" id="ARBA00067437"/>
    </source>
</evidence>
<feature type="compositionally biased region" description="Low complexity" evidence="4">
    <location>
        <begin position="30"/>
        <end position="45"/>
    </location>
</feature>
<accession>A0A1W6B9Q4</accession>
<dbReference type="FunFam" id="3.40.50.720:FF:000097">
    <property type="entry name" value="SDR family oxidoreductase"/>
    <property type="match status" value="1"/>
</dbReference>
<evidence type="ECO:0000256" key="2">
    <source>
        <dbReference type="ARBA" id="ARBA00023002"/>
    </source>
</evidence>
<evidence type="ECO:0000313" key="6">
    <source>
        <dbReference type="EMBL" id="ARJ43822.1"/>
    </source>
</evidence>
<dbReference type="CDD" id="cd05355">
    <property type="entry name" value="SDR_c1"/>
    <property type="match status" value="1"/>
</dbReference>
<dbReference type="PRINTS" id="PR00081">
    <property type="entry name" value="GDHRDH"/>
</dbReference>
<dbReference type="KEGG" id="palh:B1H58_18390"/>
<dbReference type="InterPro" id="IPR002347">
    <property type="entry name" value="SDR_fam"/>
</dbReference>
<keyword evidence="2" id="KW-0560">Oxidoreductase</keyword>
<name>A0A1W6B9Q4_9GAMM</name>
<dbReference type="EMBL" id="CP019706">
    <property type="protein sequence ID" value="ARJ43822.1"/>
    <property type="molecule type" value="Genomic_DNA"/>
</dbReference>
<proteinExistence type="inferred from homology"/>
<dbReference type="InterPro" id="IPR020904">
    <property type="entry name" value="Sc_DH/Rdtase_CS"/>
</dbReference>
<evidence type="ECO:0000256" key="4">
    <source>
        <dbReference type="SAM" id="MobiDB-lite"/>
    </source>
</evidence>
<comment type="similarity">
    <text evidence="1">Belongs to the short-chain dehydrogenases/reductases (SDR) family.</text>
</comment>
<dbReference type="NCBIfam" id="NF004782">
    <property type="entry name" value="PRK06128.1"/>
    <property type="match status" value="1"/>
</dbReference>
<evidence type="ECO:0000313" key="7">
    <source>
        <dbReference type="Proteomes" id="UP000192900"/>
    </source>
</evidence>
<dbReference type="Pfam" id="PF13561">
    <property type="entry name" value="adh_short_C2"/>
    <property type="match status" value="1"/>
</dbReference>
<evidence type="ECO:0000256" key="1">
    <source>
        <dbReference type="ARBA" id="ARBA00006484"/>
    </source>
</evidence>
<dbReference type="PROSITE" id="PS00061">
    <property type="entry name" value="ADH_SHORT"/>
    <property type="match status" value="1"/>
</dbReference>
<evidence type="ECO:0000256" key="5">
    <source>
        <dbReference type="SAM" id="SignalP"/>
    </source>
</evidence>
<dbReference type="RefSeq" id="WP_085071869.1">
    <property type="nucleotide sequence ID" value="NZ_CP019706.1"/>
</dbReference>
<feature type="signal peptide" evidence="5">
    <location>
        <begin position="1"/>
        <end position="35"/>
    </location>
</feature>
<feature type="compositionally biased region" description="Basic and acidic residues" evidence="4">
    <location>
        <begin position="81"/>
        <end position="90"/>
    </location>
</feature>
<sequence>MSQHDHSKFSRRQVVGGLVGSMAVTGMAVAGSASAAESGSAGAASNNVPPLTGKNPLDAFPKPPFERQPQDPPGLASKMVPRPDHGEESYRGSGRLTGRKALITGGDSGIGRAVAIAYAREGADVAINYLPEEESDAKEVIDLIQAAGRKAVAIPGDITDEAFCQKLVNDAATQLGGLDILVNNAGRQQYVESITDLTTESFDKTFKTNVYAMFWITKAAMAHLKPGSAIVNTSSVQAGKPSAILLDYAQTKAAIIAFTKALAKQVAEKGIRVNAVAPGPYWTPLQSSGGQPMEKVMKFGEEAPFGRPGQPVEIAPLYVTLASAESSFSSGQVWCSDGGTGTF</sequence>
<dbReference type="PANTHER" id="PTHR48107:SF16">
    <property type="entry name" value="NADPH-DEPENDENT ALDEHYDE REDUCTASE 1, CHLOROPLASTIC"/>
    <property type="match status" value="1"/>
</dbReference>
<dbReference type="Gene3D" id="3.40.50.720">
    <property type="entry name" value="NAD(P)-binding Rossmann-like Domain"/>
    <property type="match status" value="1"/>
</dbReference>
<keyword evidence="5" id="KW-0732">Signal</keyword>
<organism evidence="6 7">
    <name type="scientific">Pantoea alhagi</name>
    <dbReference type="NCBI Taxonomy" id="1891675"/>
    <lineage>
        <taxon>Bacteria</taxon>
        <taxon>Pseudomonadati</taxon>
        <taxon>Pseudomonadota</taxon>
        <taxon>Gammaproteobacteria</taxon>
        <taxon>Enterobacterales</taxon>
        <taxon>Erwiniaceae</taxon>
        <taxon>Pantoea</taxon>
    </lineage>
</organism>
<gene>
    <name evidence="6" type="ORF">B1H58_18390</name>
</gene>
<feature type="region of interest" description="Disordered" evidence="4">
    <location>
        <begin position="30"/>
        <end position="96"/>
    </location>
</feature>